<dbReference type="AlphaFoldDB" id="C8XG76"/>
<dbReference type="Gene3D" id="1.10.340.30">
    <property type="entry name" value="Hypothetical protein, domain 2"/>
    <property type="match status" value="1"/>
</dbReference>
<dbReference type="STRING" id="479431.Namu_3780"/>
<feature type="domain" description="HhH-GPD" evidence="1">
    <location>
        <begin position="31"/>
        <end position="172"/>
    </location>
</feature>
<evidence type="ECO:0000313" key="3">
    <source>
        <dbReference type="Proteomes" id="UP000002218"/>
    </source>
</evidence>
<keyword evidence="3" id="KW-1185">Reference proteome</keyword>
<accession>C8XG76</accession>
<dbReference type="InterPro" id="IPR017658">
    <property type="entry name" value="HhH-GPD_base_excis"/>
</dbReference>
<dbReference type="KEGG" id="nml:Namu_3780"/>
<organism evidence="2 3">
    <name type="scientific">Nakamurella multipartita (strain ATCC 700099 / DSM 44233 / CIP 104796 / JCM 9543 / NBRC 105858 / Y-104)</name>
    <name type="common">Microsphaera multipartita</name>
    <dbReference type="NCBI Taxonomy" id="479431"/>
    <lineage>
        <taxon>Bacteria</taxon>
        <taxon>Bacillati</taxon>
        <taxon>Actinomycetota</taxon>
        <taxon>Actinomycetes</taxon>
        <taxon>Nakamurellales</taxon>
        <taxon>Nakamurellaceae</taxon>
        <taxon>Nakamurella</taxon>
    </lineage>
</organism>
<dbReference type="eggNOG" id="COG0177">
    <property type="taxonomic scope" value="Bacteria"/>
</dbReference>
<proteinExistence type="predicted"/>
<dbReference type="InterPro" id="IPR003265">
    <property type="entry name" value="HhH-GPD_domain"/>
</dbReference>
<evidence type="ECO:0000259" key="1">
    <source>
        <dbReference type="Pfam" id="PF00730"/>
    </source>
</evidence>
<dbReference type="Proteomes" id="UP000002218">
    <property type="component" value="Chromosome"/>
</dbReference>
<dbReference type="Pfam" id="PF00730">
    <property type="entry name" value="HhH-GPD"/>
    <property type="match status" value="1"/>
</dbReference>
<protein>
    <submittedName>
        <fullName evidence="2">HhH-GPD family protein</fullName>
    </submittedName>
</protein>
<dbReference type="NCBIfam" id="TIGR03252">
    <property type="entry name" value="HhH-GPD-type base excision DNA repair protein"/>
    <property type="match status" value="1"/>
</dbReference>
<dbReference type="HOGENOM" id="CLU_117222_0_0_11"/>
<dbReference type="GO" id="GO:0006284">
    <property type="term" value="P:base-excision repair"/>
    <property type="evidence" value="ECO:0007669"/>
    <property type="project" value="InterPro"/>
</dbReference>
<gene>
    <name evidence="2" type="ordered locus">Namu_3780</name>
</gene>
<sequence>MLGMTASELYLTGDRAADELLAADPNALLLGMVLDQQVPMEKAFAGPAVIAQRMGGRLDVPAIAQADPEEFAALCAQRPAVHRFPAAMAKRVQATCQVLTDRYDGNAANLWSDVADGQELLARIAALPGFGPAKAPIFLALLGKQYGVQPAGWREAAGIYGEAGSHRSVADVVDQPSLELVRAAKKAAKAAARAAGN</sequence>
<reference evidence="2 3" key="2">
    <citation type="journal article" date="2010" name="Stand. Genomic Sci.">
        <title>Complete genome sequence of Nakamurella multipartita type strain (Y-104).</title>
        <authorList>
            <person name="Tice H."/>
            <person name="Mayilraj S."/>
            <person name="Sims D."/>
            <person name="Lapidus A."/>
            <person name="Nolan M."/>
            <person name="Lucas S."/>
            <person name="Glavina Del Rio T."/>
            <person name="Copeland A."/>
            <person name="Cheng J.F."/>
            <person name="Meincke L."/>
            <person name="Bruce D."/>
            <person name="Goodwin L."/>
            <person name="Pitluck S."/>
            <person name="Ivanova N."/>
            <person name="Mavromatis K."/>
            <person name="Ovchinnikova G."/>
            <person name="Pati A."/>
            <person name="Chen A."/>
            <person name="Palaniappan K."/>
            <person name="Land M."/>
            <person name="Hauser L."/>
            <person name="Chang Y.J."/>
            <person name="Jeffries C.D."/>
            <person name="Detter J.C."/>
            <person name="Brettin T."/>
            <person name="Rohde M."/>
            <person name="Goker M."/>
            <person name="Bristow J."/>
            <person name="Eisen J.A."/>
            <person name="Markowitz V."/>
            <person name="Hugenholtz P."/>
            <person name="Kyrpides N.C."/>
            <person name="Klenk H.P."/>
            <person name="Chen F."/>
        </authorList>
    </citation>
    <scope>NUCLEOTIDE SEQUENCE [LARGE SCALE GENOMIC DNA]</scope>
    <source>
        <strain evidence="3">ATCC 700099 / DSM 44233 / CIP 104796 / JCM 9543 / NBRC 105858 / Y-104</strain>
    </source>
</reference>
<dbReference type="GO" id="GO:0003824">
    <property type="term" value="F:catalytic activity"/>
    <property type="evidence" value="ECO:0007669"/>
    <property type="project" value="InterPro"/>
</dbReference>
<name>C8XG76_NAKMY</name>
<dbReference type="InParanoid" id="C8XG76"/>
<dbReference type="RefSeq" id="WP_015748905.1">
    <property type="nucleotide sequence ID" value="NC_013235.1"/>
</dbReference>
<dbReference type="InterPro" id="IPR011257">
    <property type="entry name" value="DNA_glycosylase"/>
</dbReference>
<dbReference type="EMBL" id="CP001737">
    <property type="protein sequence ID" value="ACV80078.1"/>
    <property type="molecule type" value="Genomic_DNA"/>
</dbReference>
<evidence type="ECO:0000313" key="2">
    <source>
        <dbReference type="EMBL" id="ACV80078.1"/>
    </source>
</evidence>
<dbReference type="SUPFAM" id="SSF48150">
    <property type="entry name" value="DNA-glycosylase"/>
    <property type="match status" value="1"/>
</dbReference>
<reference evidence="3" key="1">
    <citation type="submission" date="2009-09" db="EMBL/GenBank/DDBJ databases">
        <title>The complete genome of Nakamurella multipartita DSM 44233.</title>
        <authorList>
            <consortium name="US DOE Joint Genome Institute (JGI-PGF)"/>
            <person name="Lucas S."/>
            <person name="Copeland A."/>
            <person name="Lapidus A."/>
            <person name="Glavina del Rio T."/>
            <person name="Dalin E."/>
            <person name="Tice H."/>
            <person name="Bruce D."/>
            <person name="Goodwin L."/>
            <person name="Pitluck S."/>
            <person name="Kyrpides N."/>
            <person name="Mavromatis K."/>
            <person name="Ivanova N."/>
            <person name="Ovchinnikova G."/>
            <person name="Sims D."/>
            <person name="Meincke L."/>
            <person name="Brettin T."/>
            <person name="Detter J.C."/>
            <person name="Han C."/>
            <person name="Larimer F."/>
            <person name="Land M."/>
            <person name="Hauser L."/>
            <person name="Markowitz V."/>
            <person name="Cheng J.-F."/>
            <person name="Hugenholtz P."/>
            <person name="Woyke T."/>
            <person name="Wu D."/>
            <person name="Klenk H.-P."/>
            <person name="Eisen J.A."/>
        </authorList>
    </citation>
    <scope>NUCLEOTIDE SEQUENCE [LARGE SCALE GENOMIC DNA]</scope>
    <source>
        <strain evidence="3">ATCC 700099 / DSM 44233 / CIP 104796 / JCM 9543 / NBRC 105858 / Y-104</strain>
    </source>
</reference>